<gene>
    <name evidence="2" type="primary">LOC113871495</name>
</gene>
<reference evidence="1" key="1">
    <citation type="journal article" date="2019" name="Toxins">
        <title>Detection of Abrin-Like and Prepropulchellin-Like Toxin Genes and Transcripts Using Whole Genome Sequencing and Full-Length Transcript Sequencing of Abrus precatorius.</title>
        <authorList>
            <person name="Hovde B.T."/>
            <person name="Daligault H.E."/>
            <person name="Hanschen E.R."/>
            <person name="Kunde Y.A."/>
            <person name="Johnson M.B."/>
            <person name="Starkenburg S.R."/>
            <person name="Johnson S.L."/>
        </authorList>
    </citation>
    <scope>NUCLEOTIDE SEQUENCE [LARGE SCALE GENOMIC DNA]</scope>
</reference>
<sequence>MATLPSQPEPNPMEQCNAITLRSGKNLNGTQTHKSCTPVLKEEHALASPCKPMLLETEQPCLEQHALADNEGTTVLDGSKVVLNEGTPVLDDEQGRAYHPDAKKETREDAPVMLKYAKFLKEMLSNKKKLEEFETVRLNEECSAILLRKLPPKLKDPGSFTIPCTICNSYFDKALCDLGASINLMSFSMFKRLGMQEPKPTSISLQLVDRSITYPRGIVEDVLVKVDKFKFPADFIVFDMEEDDEVPIILGRPFLATGRTIIDVQQGKLTLRCWGDKAVGETIAYQGSYL</sequence>
<accession>A0A8B8M9D0</accession>
<dbReference type="CDD" id="cd00303">
    <property type="entry name" value="retropepsin_like"/>
    <property type="match status" value="1"/>
</dbReference>
<keyword evidence="1" id="KW-1185">Reference proteome</keyword>
<organism evidence="1 2">
    <name type="scientific">Abrus precatorius</name>
    <name type="common">Indian licorice</name>
    <name type="synonym">Glycine abrus</name>
    <dbReference type="NCBI Taxonomy" id="3816"/>
    <lineage>
        <taxon>Eukaryota</taxon>
        <taxon>Viridiplantae</taxon>
        <taxon>Streptophyta</taxon>
        <taxon>Embryophyta</taxon>
        <taxon>Tracheophyta</taxon>
        <taxon>Spermatophyta</taxon>
        <taxon>Magnoliopsida</taxon>
        <taxon>eudicotyledons</taxon>
        <taxon>Gunneridae</taxon>
        <taxon>Pentapetalae</taxon>
        <taxon>rosids</taxon>
        <taxon>fabids</taxon>
        <taxon>Fabales</taxon>
        <taxon>Fabaceae</taxon>
        <taxon>Papilionoideae</taxon>
        <taxon>50 kb inversion clade</taxon>
        <taxon>NPAAA clade</taxon>
        <taxon>indigoferoid/millettioid clade</taxon>
        <taxon>Abreae</taxon>
        <taxon>Abrus</taxon>
    </lineage>
</organism>
<dbReference type="SUPFAM" id="SSF50630">
    <property type="entry name" value="Acid proteases"/>
    <property type="match status" value="1"/>
</dbReference>
<dbReference type="Gene3D" id="2.40.70.10">
    <property type="entry name" value="Acid Proteases"/>
    <property type="match status" value="1"/>
</dbReference>
<dbReference type="KEGG" id="aprc:113871495"/>
<dbReference type="GeneID" id="113871495"/>
<dbReference type="PANTHER" id="PTHR33067">
    <property type="entry name" value="RNA-DIRECTED DNA POLYMERASE-RELATED"/>
    <property type="match status" value="1"/>
</dbReference>
<dbReference type="Proteomes" id="UP000694853">
    <property type="component" value="Unplaced"/>
</dbReference>
<evidence type="ECO:0000313" key="2">
    <source>
        <dbReference type="RefSeq" id="XP_027364392.1"/>
    </source>
</evidence>
<dbReference type="PANTHER" id="PTHR33067:SF9">
    <property type="entry name" value="RNA-DIRECTED DNA POLYMERASE"/>
    <property type="match status" value="1"/>
</dbReference>
<dbReference type="OrthoDB" id="1734538at2759"/>
<reference evidence="2" key="2">
    <citation type="submission" date="2025-08" db="UniProtKB">
        <authorList>
            <consortium name="RefSeq"/>
        </authorList>
    </citation>
    <scope>IDENTIFICATION</scope>
    <source>
        <tissue evidence="2">Young leaves</tissue>
    </source>
</reference>
<evidence type="ECO:0000313" key="1">
    <source>
        <dbReference type="Proteomes" id="UP000694853"/>
    </source>
</evidence>
<name>A0A8B8M9D0_ABRPR</name>
<dbReference type="Pfam" id="PF13650">
    <property type="entry name" value="Asp_protease_2"/>
    <property type="match status" value="1"/>
</dbReference>
<protein>
    <submittedName>
        <fullName evidence="2">Uncharacterized protein LOC113871495</fullName>
    </submittedName>
</protein>
<dbReference type="AlphaFoldDB" id="A0A8B8M9D0"/>
<dbReference type="RefSeq" id="XP_027364392.1">
    <property type="nucleotide sequence ID" value="XM_027508591.1"/>
</dbReference>
<proteinExistence type="predicted"/>
<dbReference type="InterPro" id="IPR021109">
    <property type="entry name" value="Peptidase_aspartic_dom_sf"/>
</dbReference>